<dbReference type="InterPro" id="IPR036097">
    <property type="entry name" value="HisK_dim/P_sf"/>
</dbReference>
<dbReference type="InterPro" id="IPR035965">
    <property type="entry name" value="PAS-like_dom_sf"/>
</dbReference>
<dbReference type="Gene3D" id="3.30.450.20">
    <property type="entry name" value="PAS domain"/>
    <property type="match status" value="4"/>
</dbReference>
<keyword evidence="10" id="KW-1185">Reference proteome</keyword>
<dbReference type="SMART" id="SM00086">
    <property type="entry name" value="PAC"/>
    <property type="match status" value="4"/>
</dbReference>
<evidence type="ECO:0000259" key="7">
    <source>
        <dbReference type="PROSITE" id="PS50112"/>
    </source>
</evidence>
<dbReference type="InterPro" id="IPR011006">
    <property type="entry name" value="CheY-like_superfamily"/>
</dbReference>
<feature type="domain" description="PAS" evidence="7">
    <location>
        <begin position="535"/>
        <end position="580"/>
    </location>
</feature>
<dbReference type="InterPro" id="IPR003594">
    <property type="entry name" value="HATPase_dom"/>
</dbReference>
<dbReference type="EMBL" id="WVHS01000005">
    <property type="protein sequence ID" value="MXV17365.1"/>
    <property type="molecule type" value="Genomic_DNA"/>
</dbReference>
<dbReference type="InterPro" id="IPR000014">
    <property type="entry name" value="PAS"/>
</dbReference>
<comment type="catalytic activity">
    <reaction evidence="1">
        <text>ATP + protein L-histidine = ADP + protein N-phospho-L-histidine.</text>
        <dbReference type="EC" id="2.7.13.3"/>
    </reaction>
</comment>
<dbReference type="InterPro" id="IPR001789">
    <property type="entry name" value="Sig_transdc_resp-reg_receiver"/>
</dbReference>
<dbReference type="Gene3D" id="3.30.450.40">
    <property type="match status" value="1"/>
</dbReference>
<dbReference type="RefSeq" id="WP_160908377.1">
    <property type="nucleotide sequence ID" value="NZ_WVHS01000005.1"/>
</dbReference>
<dbReference type="Proteomes" id="UP000451233">
    <property type="component" value="Unassembled WGS sequence"/>
</dbReference>
<dbReference type="SMART" id="SM00448">
    <property type="entry name" value="REC"/>
    <property type="match status" value="1"/>
</dbReference>
<dbReference type="SMART" id="SM00387">
    <property type="entry name" value="HATPase_c"/>
    <property type="match status" value="1"/>
</dbReference>
<dbReference type="SMART" id="SM00091">
    <property type="entry name" value="PAS"/>
    <property type="match status" value="4"/>
</dbReference>
<dbReference type="CDD" id="cd00130">
    <property type="entry name" value="PAS"/>
    <property type="match status" value="4"/>
</dbReference>
<feature type="domain" description="Response regulatory" evidence="6">
    <location>
        <begin position="920"/>
        <end position="1038"/>
    </location>
</feature>
<dbReference type="Pfam" id="PF13426">
    <property type="entry name" value="PAS_9"/>
    <property type="match status" value="3"/>
</dbReference>
<accession>A0A7K1Y286</accession>
<dbReference type="PROSITE" id="PS50113">
    <property type="entry name" value="PAC"/>
    <property type="match status" value="3"/>
</dbReference>
<dbReference type="Pfam" id="PF00512">
    <property type="entry name" value="HisKA"/>
    <property type="match status" value="1"/>
</dbReference>
<name>A0A7K1Y286_9SPHI</name>
<feature type="modified residue" description="4-aspartylphosphate" evidence="4">
    <location>
        <position position="969"/>
    </location>
</feature>
<dbReference type="CDD" id="cd17546">
    <property type="entry name" value="REC_hyHK_CKI1_RcsC-like"/>
    <property type="match status" value="1"/>
</dbReference>
<feature type="domain" description="PAC" evidence="8">
    <location>
        <begin position="486"/>
        <end position="538"/>
    </location>
</feature>
<dbReference type="SMART" id="SM00388">
    <property type="entry name" value="HisKA"/>
    <property type="match status" value="1"/>
</dbReference>
<feature type="domain" description="PAS" evidence="7">
    <location>
        <begin position="289"/>
        <end position="343"/>
    </location>
</feature>
<dbReference type="PANTHER" id="PTHR45339">
    <property type="entry name" value="HYBRID SIGNAL TRANSDUCTION HISTIDINE KINASE J"/>
    <property type="match status" value="1"/>
</dbReference>
<dbReference type="InterPro" id="IPR013655">
    <property type="entry name" value="PAS_fold_3"/>
</dbReference>
<dbReference type="SUPFAM" id="SSF55785">
    <property type="entry name" value="PYP-like sensor domain (PAS domain)"/>
    <property type="match status" value="4"/>
</dbReference>
<dbReference type="InterPro" id="IPR000700">
    <property type="entry name" value="PAS-assoc_C"/>
</dbReference>
<dbReference type="NCBIfam" id="TIGR00229">
    <property type="entry name" value="sensory_box"/>
    <property type="match status" value="4"/>
</dbReference>
<evidence type="ECO:0000256" key="1">
    <source>
        <dbReference type="ARBA" id="ARBA00000085"/>
    </source>
</evidence>
<organism evidence="9 10">
    <name type="scientific">Hufsiella ginkgonis</name>
    <dbReference type="NCBI Taxonomy" id="2695274"/>
    <lineage>
        <taxon>Bacteria</taxon>
        <taxon>Pseudomonadati</taxon>
        <taxon>Bacteroidota</taxon>
        <taxon>Sphingobacteriia</taxon>
        <taxon>Sphingobacteriales</taxon>
        <taxon>Sphingobacteriaceae</taxon>
        <taxon>Hufsiella</taxon>
    </lineage>
</organism>
<dbReference type="PROSITE" id="PS50110">
    <property type="entry name" value="RESPONSE_REGULATORY"/>
    <property type="match status" value="1"/>
</dbReference>
<dbReference type="Pfam" id="PF02518">
    <property type="entry name" value="HATPase_c"/>
    <property type="match status" value="1"/>
</dbReference>
<dbReference type="SUPFAM" id="SSF55781">
    <property type="entry name" value="GAF domain-like"/>
    <property type="match status" value="1"/>
</dbReference>
<gene>
    <name evidence="9" type="ORF">GS398_18855</name>
</gene>
<dbReference type="InterPro" id="IPR003661">
    <property type="entry name" value="HisK_dim/P_dom"/>
</dbReference>
<dbReference type="PRINTS" id="PR00344">
    <property type="entry name" value="BCTRLSENSOR"/>
</dbReference>
<evidence type="ECO:0000259" key="6">
    <source>
        <dbReference type="PROSITE" id="PS50110"/>
    </source>
</evidence>
<dbReference type="Gene3D" id="3.30.565.10">
    <property type="entry name" value="Histidine kinase-like ATPase, C-terminal domain"/>
    <property type="match status" value="1"/>
</dbReference>
<feature type="domain" description="PAS" evidence="7">
    <location>
        <begin position="412"/>
        <end position="483"/>
    </location>
</feature>
<dbReference type="Gene3D" id="3.40.50.2300">
    <property type="match status" value="1"/>
</dbReference>
<dbReference type="CDD" id="cd00082">
    <property type="entry name" value="HisKA"/>
    <property type="match status" value="1"/>
</dbReference>
<dbReference type="PANTHER" id="PTHR45339:SF3">
    <property type="entry name" value="HISTIDINE KINASE"/>
    <property type="match status" value="1"/>
</dbReference>
<dbReference type="Gene3D" id="1.10.287.130">
    <property type="match status" value="1"/>
</dbReference>
<dbReference type="InterPro" id="IPR001610">
    <property type="entry name" value="PAC"/>
</dbReference>
<feature type="domain" description="Histidine kinase" evidence="5">
    <location>
        <begin position="679"/>
        <end position="900"/>
    </location>
</feature>
<evidence type="ECO:0000259" key="5">
    <source>
        <dbReference type="PROSITE" id="PS50109"/>
    </source>
</evidence>
<dbReference type="InterPro" id="IPR005467">
    <property type="entry name" value="His_kinase_dom"/>
</dbReference>
<proteinExistence type="predicted"/>
<dbReference type="InterPro" id="IPR036890">
    <property type="entry name" value="HATPase_C_sf"/>
</dbReference>
<dbReference type="FunFam" id="3.30.565.10:FF:000010">
    <property type="entry name" value="Sensor histidine kinase RcsC"/>
    <property type="match status" value="1"/>
</dbReference>
<dbReference type="SUPFAM" id="SSF55874">
    <property type="entry name" value="ATPase domain of HSP90 chaperone/DNA topoisomerase II/histidine kinase"/>
    <property type="match status" value="1"/>
</dbReference>
<comment type="caution">
    <text evidence="9">The sequence shown here is derived from an EMBL/GenBank/DDBJ whole genome shotgun (WGS) entry which is preliminary data.</text>
</comment>
<dbReference type="Pfam" id="PF00072">
    <property type="entry name" value="Response_reg"/>
    <property type="match status" value="1"/>
</dbReference>
<dbReference type="GO" id="GO:0000155">
    <property type="term" value="F:phosphorelay sensor kinase activity"/>
    <property type="evidence" value="ECO:0007669"/>
    <property type="project" value="InterPro"/>
</dbReference>
<dbReference type="SUPFAM" id="SSF52172">
    <property type="entry name" value="CheY-like"/>
    <property type="match status" value="1"/>
</dbReference>
<evidence type="ECO:0000313" key="9">
    <source>
        <dbReference type="EMBL" id="MXV17365.1"/>
    </source>
</evidence>
<feature type="domain" description="PAS" evidence="7">
    <location>
        <begin position="172"/>
        <end position="243"/>
    </location>
</feature>
<dbReference type="EC" id="2.7.13.3" evidence="2"/>
<evidence type="ECO:0000256" key="3">
    <source>
        <dbReference type="ARBA" id="ARBA00022553"/>
    </source>
</evidence>
<sequence>MDEVIDLELESRRLQALYDYGVLDTADQVEFDAITRLASYICKAPISLINLIDEDRLWVKSRFGIQATGLPRNVAFCENTILDHSVFEITDTLADERFAGDILTRDLNIRFYAGAALVTPDGHKVGTLCVMDYQPNKLDDHQKDALRVLANEVVSHMEVAKKNRQLQETLARYEEFNTMFNTSGELHCILDQYGKIEMINNSVTKILGYQVQEAVGRNMWHFCLKEDRERTIQHITGKIMQGDRQFELETRIRTKDGSIRWISWAASTKKRKWFTNGRDVTNQKNLLSEMEQLSVVASKVNNGVVISNADNEVIWVNDAFARITGYTIADLSGKKLGDILKGEGTDENTIAKAREFTRNKQSFSVELLVYRKDGQPIWLSVMNSMVLNDAGEIDKEVEIITDITERKKDEERLETLSLAAAKSASGVFIRKAHGEIIWVNDAFEKITGYSYEELKGHTFAERLIGKKSNVATLESAKQAVLDKKPYEIEIIISRKDGTDAWVFISNNPLFNQEGEVERQVGIIVDISERKKADEQITLLSLVASKTVNGVVINDDKGCVKWVNESFTKITGYGLQDVAGKRIGDVVKGPDTDIHELERVRTLSRESKPFNAELLNYKKDGTPIWVSVSNTPIFDQYGAVEQEIEIVNDISERKLAEQELIKTREEALALSRAKEMFVSVMSHEIRTPLNAVIGMTHILMEDNPTASQLEHLDILKFSAENLLSLLNAILDFTKIETGNLQLESVNVNLHDLVTRTMDSFRFKAKEKGIALHAEIDHRIPDLVRGDQTRLYQVLINLIGNSLKFTHEGEVRLRLILVSEDQESVSIRFEVSDTGIGIAKDKIDYIFEAYTQEKSDTARNYGGTGLGLAITRRLIELFGSRISVLSEEGKGSDFIFTISFQRAIEVTQQNQEKSTFKTFSSDVLVVDDNDINRLLARKVLAKWGIEADVAENGRVAIEKIRAKHYDLVLMDIQMPEMDGFEAVRRIRMLEDKYYRELPIIALTASVLSSDLQDILLAGMNDYVQKPFAPTDLYQKIEKYLGE</sequence>
<dbReference type="SUPFAM" id="SSF47384">
    <property type="entry name" value="Homodimeric domain of signal transducing histidine kinase"/>
    <property type="match status" value="1"/>
</dbReference>
<reference evidence="9 10" key="1">
    <citation type="submission" date="2019-11" db="EMBL/GenBank/DDBJ databases">
        <title>Pedobacter sp. HMF7056 Genome sequencing and assembly.</title>
        <authorList>
            <person name="Kang H."/>
            <person name="Kim H."/>
            <person name="Joh K."/>
        </authorList>
    </citation>
    <scope>NUCLEOTIDE SEQUENCE [LARGE SCALE GENOMIC DNA]</scope>
    <source>
        <strain evidence="9 10">HMF7056</strain>
    </source>
</reference>
<evidence type="ECO:0000256" key="4">
    <source>
        <dbReference type="PROSITE-ProRule" id="PRU00169"/>
    </source>
</evidence>
<dbReference type="InterPro" id="IPR004358">
    <property type="entry name" value="Sig_transdc_His_kin-like_C"/>
</dbReference>
<dbReference type="Pfam" id="PF08447">
    <property type="entry name" value="PAS_3"/>
    <property type="match status" value="1"/>
</dbReference>
<dbReference type="InterPro" id="IPR029016">
    <property type="entry name" value="GAF-like_dom_sf"/>
</dbReference>
<dbReference type="CDD" id="cd16922">
    <property type="entry name" value="HATPase_EvgS-ArcB-TorS-like"/>
    <property type="match status" value="1"/>
</dbReference>
<dbReference type="PROSITE" id="PS50112">
    <property type="entry name" value="PAS"/>
    <property type="match status" value="4"/>
</dbReference>
<keyword evidence="3 4" id="KW-0597">Phosphoprotein</keyword>
<evidence type="ECO:0000256" key="2">
    <source>
        <dbReference type="ARBA" id="ARBA00012438"/>
    </source>
</evidence>
<dbReference type="AlphaFoldDB" id="A0A7K1Y286"/>
<protein>
    <recommendedName>
        <fullName evidence="2">histidine kinase</fullName>
        <ecNumber evidence="2">2.7.13.3</ecNumber>
    </recommendedName>
</protein>
<feature type="domain" description="PAC" evidence="8">
    <location>
        <begin position="607"/>
        <end position="661"/>
    </location>
</feature>
<evidence type="ECO:0000259" key="8">
    <source>
        <dbReference type="PROSITE" id="PS50113"/>
    </source>
</evidence>
<dbReference type="PROSITE" id="PS50109">
    <property type="entry name" value="HIS_KIN"/>
    <property type="match status" value="1"/>
</dbReference>
<feature type="domain" description="PAC" evidence="8">
    <location>
        <begin position="363"/>
        <end position="415"/>
    </location>
</feature>
<evidence type="ECO:0000313" key="10">
    <source>
        <dbReference type="Proteomes" id="UP000451233"/>
    </source>
</evidence>